<organism evidence="5 6">
    <name type="scientific">Filifactor villosus</name>
    <dbReference type="NCBI Taxonomy" id="29374"/>
    <lineage>
        <taxon>Bacteria</taxon>
        <taxon>Bacillati</taxon>
        <taxon>Bacillota</taxon>
        <taxon>Clostridia</taxon>
        <taxon>Peptostreptococcales</taxon>
        <taxon>Filifactoraceae</taxon>
        <taxon>Filifactor</taxon>
    </lineage>
</organism>
<evidence type="ECO:0000256" key="2">
    <source>
        <dbReference type="SAM" id="SignalP"/>
    </source>
</evidence>
<evidence type="ECO:0000259" key="3">
    <source>
        <dbReference type="Pfam" id="PF01823"/>
    </source>
</evidence>
<dbReference type="EMBL" id="JBHSHL010000003">
    <property type="protein sequence ID" value="MFC4803680.1"/>
    <property type="molecule type" value="Genomic_DNA"/>
</dbReference>
<feature type="compositionally biased region" description="Basic and acidic residues" evidence="1">
    <location>
        <begin position="217"/>
        <end position="256"/>
    </location>
</feature>
<evidence type="ECO:0000313" key="6">
    <source>
        <dbReference type="Proteomes" id="UP001595916"/>
    </source>
</evidence>
<feature type="domain" description="MACPF" evidence="3">
    <location>
        <begin position="350"/>
        <end position="522"/>
    </location>
</feature>
<name>A0ABV9QGB8_9FIRM</name>
<feature type="region of interest" description="Disordered" evidence="1">
    <location>
        <begin position="206"/>
        <end position="257"/>
    </location>
</feature>
<dbReference type="InterPro" id="IPR012854">
    <property type="entry name" value="Cu_amine_oxidase-like_N"/>
</dbReference>
<feature type="chain" id="PRO_5047500449" evidence="2">
    <location>
        <begin position="27"/>
        <end position="780"/>
    </location>
</feature>
<evidence type="ECO:0000259" key="4">
    <source>
        <dbReference type="Pfam" id="PF07833"/>
    </source>
</evidence>
<dbReference type="Gene3D" id="2.100.10.50">
    <property type="match status" value="1"/>
</dbReference>
<dbReference type="Gene3D" id="3.30.457.10">
    <property type="entry name" value="Copper amine oxidase-like, N-terminal domain"/>
    <property type="match status" value="1"/>
</dbReference>
<dbReference type="RefSeq" id="WP_379787129.1">
    <property type="nucleotide sequence ID" value="NZ_JBHSHL010000003.1"/>
</dbReference>
<sequence>MKQFYKRLLIFITVFSLVISALPAWADSPSADQVVMKFRMNVNNYTVNGVSTSMDVGPTEIAERAFLPVAYVTGPLGIETKWDNNAQKVTVLAEGKTMELWIGKNRATINGSTVYIDPSDPGVKPLTINGRTMLPLRFVAENLGCDVVWDAATSGITISKGLVSASDEEDEIKKMKEEIEKMKRDQTKKEEQDKIKEEIRRLEEKAKQAQEEAEQANQKEKQRIAKKEEEDRKKEEEQRKKEQEEQKKRELSRTKTVDTLAEADMQKPGFYNAKNLGKGYDIFGEFGAVASTKHPVLDFNKLLEYNWIQGKYLGSDIKHDTIIAESLKEYCTEMSNRTKVSGSYMGFSGSAEVNFGETRGESESRYHATHMYSRSLYDFYIPAELMNASFAQFLNPDAKKAINEAPVHQLFSSYGHYVLMGLKTGGRADINVSTESSTVYGKDDFALKVKAGYDAIVGSVDAENEYKKSTAYKNFASKSRIGIRIVGNNHTVFLRDFLEGSNKLTDWEKNIESRPTMIGFSNTTPQPLIPIWMFADTEQRRNQIKAEFDKIAGEIERKIPGSKAQPKNYLYGIRLGRGNEGMEDAIERVTSKSDNGTPKYNFCTWKLLTTDPKDPNQGSVTADLNYGATRDDRDYIVLGLGWYGQLSKNYRLPSSVQIDLYPISDICIYQGNSSTSNRYLNYNHYGDAHWQLLGMDLNTNAKGEYLYLMWTTDTGRPPIKELALCIQDENGGPNEKFPGWEVVRYAGSNMWANLNEGVVNESNGKYTDAPALYLVMRRER</sequence>
<feature type="signal peptide" evidence="2">
    <location>
        <begin position="1"/>
        <end position="26"/>
    </location>
</feature>
<proteinExistence type="predicted"/>
<gene>
    <name evidence="5" type="ORF">ACFO4R_01165</name>
</gene>
<dbReference type="Pfam" id="PF07833">
    <property type="entry name" value="Cu_amine_oxidN1"/>
    <property type="match status" value="1"/>
</dbReference>
<dbReference type="Proteomes" id="UP001595916">
    <property type="component" value="Unassembled WGS sequence"/>
</dbReference>
<comment type="caution">
    <text evidence="5">The sequence shown here is derived from an EMBL/GenBank/DDBJ whole genome shotgun (WGS) entry which is preliminary data.</text>
</comment>
<reference evidence="6" key="1">
    <citation type="journal article" date="2019" name="Int. J. Syst. Evol. Microbiol.">
        <title>The Global Catalogue of Microorganisms (GCM) 10K type strain sequencing project: providing services to taxonomists for standard genome sequencing and annotation.</title>
        <authorList>
            <consortium name="The Broad Institute Genomics Platform"/>
            <consortium name="The Broad Institute Genome Sequencing Center for Infectious Disease"/>
            <person name="Wu L."/>
            <person name="Ma J."/>
        </authorList>
    </citation>
    <scope>NUCLEOTIDE SEQUENCE [LARGE SCALE GENOMIC DNA]</scope>
    <source>
        <strain evidence="6">CCUG 46385</strain>
    </source>
</reference>
<dbReference type="InterPro" id="IPR020864">
    <property type="entry name" value="MACPF"/>
</dbReference>
<keyword evidence="6" id="KW-1185">Reference proteome</keyword>
<evidence type="ECO:0000313" key="5">
    <source>
        <dbReference type="EMBL" id="MFC4803680.1"/>
    </source>
</evidence>
<protein>
    <submittedName>
        <fullName evidence="5">Stalk domain-containing protein</fullName>
    </submittedName>
</protein>
<dbReference type="Pfam" id="PF01823">
    <property type="entry name" value="MACPF"/>
    <property type="match status" value="1"/>
</dbReference>
<accession>A0ABV9QGB8</accession>
<keyword evidence="2" id="KW-0732">Signal</keyword>
<dbReference type="SUPFAM" id="SSF55383">
    <property type="entry name" value="Copper amine oxidase, domain N"/>
    <property type="match status" value="1"/>
</dbReference>
<evidence type="ECO:0000256" key="1">
    <source>
        <dbReference type="SAM" id="MobiDB-lite"/>
    </source>
</evidence>
<feature type="domain" description="Copper amine oxidase-like N-terminal" evidence="4">
    <location>
        <begin position="46"/>
        <end position="158"/>
    </location>
</feature>
<dbReference type="InterPro" id="IPR036582">
    <property type="entry name" value="Mao_N_sf"/>
</dbReference>